<feature type="transmembrane region" description="Helical" evidence="1">
    <location>
        <begin position="25"/>
        <end position="46"/>
    </location>
</feature>
<proteinExistence type="predicted"/>
<name>A0A9D1L437_9ACTN</name>
<evidence type="ECO:0000313" key="4">
    <source>
        <dbReference type="Proteomes" id="UP000824078"/>
    </source>
</evidence>
<feature type="transmembrane region" description="Helical" evidence="1">
    <location>
        <begin position="233"/>
        <end position="256"/>
    </location>
</feature>
<organism evidence="3 4">
    <name type="scientific">Candidatus Coprovicinus avistercoris</name>
    <dbReference type="NCBI Taxonomy" id="2840754"/>
    <lineage>
        <taxon>Bacteria</taxon>
        <taxon>Bacillati</taxon>
        <taxon>Actinomycetota</taxon>
        <taxon>Coriobacteriia</taxon>
        <taxon>Coriobacteriales</taxon>
        <taxon>Coriobacteriaceae</taxon>
        <taxon>Coriobacteriaceae incertae sedis</taxon>
        <taxon>Candidatus Coprovicinus</taxon>
    </lineage>
</organism>
<dbReference type="Pfam" id="PF07786">
    <property type="entry name" value="HGSNAT_cat"/>
    <property type="match status" value="1"/>
</dbReference>
<feature type="transmembrane region" description="Helical" evidence="1">
    <location>
        <begin position="113"/>
        <end position="132"/>
    </location>
</feature>
<keyword evidence="1" id="KW-1133">Transmembrane helix</keyword>
<comment type="caution">
    <text evidence="3">The sequence shown here is derived from an EMBL/GenBank/DDBJ whole genome shotgun (WGS) entry which is preliminary data.</text>
</comment>
<gene>
    <name evidence="3" type="ORF">IAD17_04725</name>
</gene>
<protein>
    <submittedName>
        <fullName evidence="3">DUF1624 domain-containing protein</fullName>
    </submittedName>
</protein>
<dbReference type="InterPro" id="IPR012429">
    <property type="entry name" value="HGSNAT_cat"/>
</dbReference>
<dbReference type="AlphaFoldDB" id="A0A9D1L437"/>
<feature type="transmembrane region" description="Helical" evidence="1">
    <location>
        <begin position="61"/>
        <end position="79"/>
    </location>
</feature>
<evidence type="ECO:0000259" key="2">
    <source>
        <dbReference type="Pfam" id="PF07786"/>
    </source>
</evidence>
<dbReference type="EMBL" id="DVMQ01000015">
    <property type="protein sequence ID" value="HIU24204.1"/>
    <property type="molecule type" value="Genomic_DNA"/>
</dbReference>
<feature type="domain" description="Heparan-alpha-glucosaminide N-acetyltransferase catalytic" evidence="2">
    <location>
        <begin position="19"/>
        <end position="247"/>
    </location>
</feature>
<dbReference type="Proteomes" id="UP000824078">
    <property type="component" value="Unassembled WGS sequence"/>
</dbReference>
<evidence type="ECO:0000256" key="1">
    <source>
        <dbReference type="SAM" id="Phobius"/>
    </source>
</evidence>
<feature type="transmembrane region" description="Helical" evidence="1">
    <location>
        <begin position="91"/>
        <end position="107"/>
    </location>
</feature>
<accession>A0A9D1L437</accession>
<keyword evidence="1" id="KW-0812">Transmembrane</keyword>
<keyword evidence="1" id="KW-0472">Membrane</keyword>
<evidence type="ECO:0000313" key="3">
    <source>
        <dbReference type="EMBL" id="HIU24204.1"/>
    </source>
</evidence>
<feature type="transmembrane region" description="Helical" evidence="1">
    <location>
        <begin position="139"/>
        <end position="156"/>
    </location>
</feature>
<sequence length="257" mass="28794">MHQTDTSAKDVSTDSYHGRIRIFDIARGIAVVSMVLFHGCYDLAYLSHVSLPWFSGLFQDIWRASISWTFLFIAGCMCYYSHNNIVRGTKLLALSFGIYIVTTIAAVDTPISFGIIFCMGSCGIISGLLKHVRLLPSGILPACICFCLFLITYNVSHGTLELGFTTVDIPRMLYETPWLSWLGFPGPHFLSGDYYPVIPYLFMYLTGTALLSRPIEQGFPAWVYSLHCAPLEFIGRHALLIYVVHQPLLLVLTSLFV</sequence>
<feature type="transmembrane region" description="Helical" evidence="1">
    <location>
        <begin position="194"/>
        <end position="212"/>
    </location>
</feature>
<reference evidence="3" key="2">
    <citation type="journal article" date="2021" name="PeerJ">
        <title>Extensive microbial diversity within the chicken gut microbiome revealed by metagenomics and culture.</title>
        <authorList>
            <person name="Gilroy R."/>
            <person name="Ravi A."/>
            <person name="Getino M."/>
            <person name="Pursley I."/>
            <person name="Horton D.L."/>
            <person name="Alikhan N.F."/>
            <person name="Baker D."/>
            <person name="Gharbi K."/>
            <person name="Hall N."/>
            <person name="Watson M."/>
            <person name="Adriaenssens E.M."/>
            <person name="Foster-Nyarko E."/>
            <person name="Jarju S."/>
            <person name="Secka A."/>
            <person name="Antonio M."/>
            <person name="Oren A."/>
            <person name="Chaudhuri R.R."/>
            <person name="La Ragione R."/>
            <person name="Hildebrand F."/>
            <person name="Pallen M.J."/>
        </authorList>
    </citation>
    <scope>NUCLEOTIDE SEQUENCE</scope>
    <source>
        <strain evidence="3">ChiHjej12B11-29160</strain>
    </source>
</reference>
<reference evidence="3" key="1">
    <citation type="submission" date="2020-10" db="EMBL/GenBank/DDBJ databases">
        <authorList>
            <person name="Gilroy R."/>
        </authorList>
    </citation>
    <scope>NUCLEOTIDE SEQUENCE</scope>
    <source>
        <strain evidence="3">ChiHjej12B11-29160</strain>
    </source>
</reference>